<accession>A0ABD0LND9</accession>
<evidence type="ECO:0000313" key="1">
    <source>
        <dbReference type="EMBL" id="KAK7500993.1"/>
    </source>
</evidence>
<keyword evidence="2" id="KW-1185">Reference proteome</keyword>
<dbReference type="Proteomes" id="UP001519460">
    <property type="component" value="Unassembled WGS sequence"/>
</dbReference>
<dbReference type="AlphaFoldDB" id="A0ABD0LND9"/>
<evidence type="ECO:0000313" key="2">
    <source>
        <dbReference type="Proteomes" id="UP001519460"/>
    </source>
</evidence>
<dbReference type="EMBL" id="JACVVK020000034">
    <property type="protein sequence ID" value="KAK7500993.1"/>
    <property type="molecule type" value="Genomic_DNA"/>
</dbReference>
<sequence>MAGRTASGQMLEVLVDTGTQAWQKAGTVTKLLGFDRVLSLMAPKQTTANEAGTTSVSFLSAVLKELLALGFETGGLFCGCKKTDRPSLVRCPRDSTMMRKLPVNSSDIPKTYTRVVY</sequence>
<comment type="caution">
    <text evidence="1">The sequence shown here is derived from an EMBL/GenBank/DDBJ whole genome shotgun (WGS) entry which is preliminary data.</text>
</comment>
<name>A0ABD0LND9_9CAEN</name>
<reference evidence="1 2" key="1">
    <citation type="journal article" date="2023" name="Sci. Data">
        <title>Genome assembly of the Korean intertidal mud-creeper Batillaria attramentaria.</title>
        <authorList>
            <person name="Patra A.K."/>
            <person name="Ho P.T."/>
            <person name="Jun S."/>
            <person name="Lee S.J."/>
            <person name="Kim Y."/>
            <person name="Won Y.J."/>
        </authorList>
    </citation>
    <scope>NUCLEOTIDE SEQUENCE [LARGE SCALE GENOMIC DNA]</scope>
    <source>
        <strain evidence="1">Wonlab-2016</strain>
    </source>
</reference>
<gene>
    <name evidence="1" type="ORF">BaRGS_00007873</name>
</gene>
<protein>
    <submittedName>
        <fullName evidence="1">Uncharacterized protein</fullName>
    </submittedName>
</protein>
<organism evidence="1 2">
    <name type="scientific">Batillaria attramentaria</name>
    <dbReference type="NCBI Taxonomy" id="370345"/>
    <lineage>
        <taxon>Eukaryota</taxon>
        <taxon>Metazoa</taxon>
        <taxon>Spiralia</taxon>
        <taxon>Lophotrochozoa</taxon>
        <taxon>Mollusca</taxon>
        <taxon>Gastropoda</taxon>
        <taxon>Caenogastropoda</taxon>
        <taxon>Sorbeoconcha</taxon>
        <taxon>Cerithioidea</taxon>
        <taxon>Batillariidae</taxon>
        <taxon>Batillaria</taxon>
    </lineage>
</organism>
<proteinExistence type="predicted"/>